<dbReference type="EMBL" id="BSDP01000001">
    <property type="protein sequence ID" value="GLI26526.1"/>
    <property type="molecule type" value="Genomic_DNA"/>
</dbReference>
<dbReference type="CDD" id="cd05233">
    <property type="entry name" value="SDR_c"/>
    <property type="match status" value="1"/>
</dbReference>
<dbReference type="GO" id="GO:0016491">
    <property type="term" value="F:oxidoreductase activity"/>
    <property type="evidence" value="ECO:0007669"/>
    <property type="project" value="UniProtKB-KW"/>
</dbReference>
<evidence type="ECO:0000256" key="2">
    <source>
        <dbReference type="ARBA" id="ARBA00023002"/>
    </source>
</evidence>
<dbReference type="SMART" id="SM00822">
    <property type="entry name" value="PKS_KR"/>
    <property type="match status" value="1"/>
</dbReference>
<dbReference type="SUPFAM" id="SSF51735">
    <property type="entry name" value="NAD(P)-binding Rossmann-fold domains"/>
    <property type="match status" value="1"/>
</dbReference>
<dbReference type="PANTHER" id="PTHR43391">
    <property type="entry name" value="RETINOL DEHYDROGENASE-RELATED"/>
    <property type="match status" value="1"/>
</dbReference>
<feature type="domain" description="Ketoreductase" evidence="4">
    <location>
        <begin position="7"/>
        <end position="189"/>
    </location>
</feature>
<dbReference type="PROSITE" id="PS00061">
    <property type="entry name" value="ADH_SHORT"/>
    <property type="match status" value="1"/>
</dbReference>
<dbReference type="InterPro" id="IPR036291">
    <property type="entry name" value="NAD(P)-bd_dom_sf"/>
</dbReference>
<dbReference type="FunFam" id="3.40.50.720:FF:000084">
    <property type="entry name" value="Short-chain dehydrogenase reductase"/>
    <property type="match status" value="1"/>
</dbReference>
<dbReference type="InterPro" id="IPR020904">
    <property type="entry name" value="Sc_DH/Rdtase_CS"/>
</dbReference>
<comment type="caution">
    <text evidence="5">The sequence shown here is derived from an EMBL/GenBank/DDBJ whole genome shotgun (WGS) entry which is preliminary data.</text>
</comment>
<dbReference type="PRINTS" id="PR00081">
    <property type="entry name" value="GDHRDH"/>
</dbReference>
<gene>
    <name evidence="5" type="ORF">ARHIZOSPH14_07680</name>
</gene>
<sequence>MTQIEGRVAVVTGGGSGIGRGIAEQLIAEGARVVIADIEREALEQTAAEIGAEGIHVDVTDPASVQALADEVVARHGSVGIVVNNAGVGPLARMADMTLADWRFILDVNLWGVIHGVSTFLPLLQANPDGGHIVNTGSMASFAPMAGAGAYAVTKYGVAALTEALALELAEEGSDVHLTLLAPGTVRTNIKSSLRNRPASLAGALADVDISEGPARDLRWIDPIDAGRIVTRAIRNDDLYAVTHPDWWHLVEARQQQVREGFERYPVESA</sequence>
<organism evidence="5 6">
    <name type="scientific">Agromyces rhizosphaerae</name>
    <dbReference type="NCBI Taxonomy" id="88374"/>
    <lineage>
        <taxon>Bacteria</taxon>
        <taxon>Bacillati</taxon>
        <taxon>Actinomycetota</taxon>
        <taxon>Actinomycetes</taxon>
        <taxon>Micrococcales</taxon>
        <taxon>Microbacteriaceae</taxon>
        <taxon>Agromyces</taxon>
    </lineage>
</organism>
<dbReference type="PRINTS" id="PR00080">
    <property type="entry name" value="SDRFAMILY"/>
</dbReference>
<dbReference type="Proteomes" id="UP001144396">
    <property type="component" value="Unassembled WGS sequence"/>
</dbReference>
<keyword evidence="6" id="KW-1185">Reference proteome</keyword>
<reference evidence="5" key="1">
    <citation type="submission" date="2022-12" db="EMBL/GenBank/DDBJ databases">
        <title>Reference genome sequencing for broad-spectrum identification of bacterial and archaeal isolates by mass spectrometry.</title>
        <authorList>
            <person name="Sekiguchi Y."/>
            <person name="Tourlousse D.M."/>
        </authorList>
    </citation>
    <scope>NUCLEOTIDE SEQUENCE</scope>
    <source>
        <strain evidence="5">14</strain>
    </source>
</reference>
<name>A0A9W6CUX9_9MICO</name>
<dbReference type="RefSeq" id="WP_281882530.1">
    <property type="nucleotide sequence ID" value="NZ_BSDP01000001.1"/>
</dbReference>
<dbReference type="Gene3D" id="3.40.50.720">
    <property type="entry name" value="NAD(P)-binding Rossmann-like Domain"/>
    <property type="match status" value="1"/>
</dbReference>
<evidence type="ECO:0000256" key="1">
    <source>
        <dbReference type="ARBA" id="ARBA00006484"/>
    </source>
</evidence>
<dbReference type="AlphaFoldDB" id="A0A9W6CUX9"/>
<dbReference type="PANTHER" id="PTHR43391:SF82">
    <property type="entry name" value="OXIDOREDUCTASE SADH-RELATED"/>
    <property type="match status" value="1"/>
</dbReference>
<comment type="similarity">
    <text evidence="1 3">Belongs to the short-chain dehydrogenases/reductases (SDR) family.</text>
</comment>
<protein>
    <submittedName>
        <fullName evidence="5">Short-chain dehydrogenase</fullName>
    </submittedName>
</protein>
<proteinExistence type="inferred from homology"/>
<dbReference type="Pfam" id="PF00106">
    <property type="entry name" value="adh_short"/>
    <property type="match status" value="1"/>
</dbReference>
<evidence type="ECO:0000256" key="3">
    <source>
        <dbReference type="RuleBase" id="RU000363"/>
    </source>
</evidence>
<keyword evidence="2" id="KW-0560">Oxidoreductase</keyword>
<dbReference type="InterPro" id="IPR057326">
    <property type="entry name" value="KR_dom"/>
</dbReference>
<dbReference type="InterPro" id="IPR002347">
    <property type="entry name" value="SDR_fam"/>
</dbReference>
<evidence type="ECO:0000259" key="4">
    <source>
        <dbReference type="SMART" id="SM00822"/>
    </source>
</evidence>
<accession>A0A9W6CUX9</accession>
<evidence type="ECO:0000313" key="6">
    <source>
        <dbReference type="Proteomes" id="UP001144396"/>
    </source>
</evidence>
<evidence type="ECO:0000313" key="5">
    <source>
        <dbReference type="EMBL" id="GLI26526.1"/>
    </source>
</evidence>